<dbReference type="KEGG" id="cmic:caldi_00260"/>
<organism evidence="1 2">
    <name type="scientific">Caldinitratiruptor microaerophilus</name>
    <dbReference type="NCBI Taxonomy" id="671077"/>
    <lineage>
        <taxon>Bacteria</taxon>
        <taxon>Bacillati</taxon>
        <taxon>Bacillota</taxon>
        <taxon>Clostridia</taxon>
        <taxon>Eubacteriales</taxon>
        <taxon>Symbiobacteriaceae</taxon>
        <taxon>Caldinitratiruptor</taxon>
    </lineage>
</organism>
<dbReference type="Proteomes" id="UP001163687">
    <property type="component" value="Chromosome"/>
</dbReference>
<evidence type="ECO:0000313" key="1">
    <source>
        <dbReference type="EMBL" id="BDG58936.1"/>
    </source>
</evidence>
<keyword evidence="2" id="KW-1185">Reference proteome</keyword>
<dbReference type="Gene3D" id="3.40.50.880">
    <property type="match status" value="1"/>
</dbReference>
<dbReference type="PANTHER" id="PTHR43235">
    <property type="entry name" value="GLUTAMINE AMIDOTRANSFERASE PB2B2.05-RELATED"/>
    <property type="match status" value="1"/>
</dbReference>
<gene>
    <name evidence="1" type="ORF">caldi_00260</name>
</gene>
<proteinExistence type="predicted"/>
<dbReference type="InterPro" id="IPR029062">
    <property type="entry name" value="Class_I_gatase-like"/>
</dbReference>
<dbReference type="PROSITE" id="PS51273">
    <property type="entry name" value="GATASE_TYPE_1"/>
    <property type="match status" value="1"/>
</dbReference>
<evidence type="ECO:0000313" key="2">
    <source>
        <dbReference type="Proteomes" id="UP001163687"/>
    </source>
</evidence>
<dbReference type="PANTHER" id="PTHR43235:SF1">
    <property type="entry name" value="GLUTAMINE AMIDOTRANSFERASE PB2B2.05-RELATED"/>
    <property type="match status" value="1"/>
</dbReference>
<dbReference type="InterPro" id="IPR044668">
    <property type="entry name" value="PuuD-like"/>
</dbReference>
<dbReference type="EMBL" id="AP025628">
    <property type="protein sequence ID" value="BDG58936.1"/>
    <property type="molecule type" value="Genomic_DNA"/>
</dbReference>
<dbReference type="GO" id="GO:0006598">
    <property type="term" value="P:polyamine catabolic process"/>
    <property type="evidence" value="ECO:0007669"/>
    <property type="project" value="TreeGrafter"/>
</dbReference>
<protein>
    <submittedName>
        <fullName evidence="1">Peptidase C26</fullName>
    </submittedName>
</protein>
<sequence length="253" mass="26760">MGPLIGITCKLAEDQTEWFVPRPYVEAVEAAGGVPVLLAPPGPDVEVEGPPGGEPGPALAERVRALLDRLDGLLLTGGGDVDPAWFGQPEREKPRLKQPLRDRFEIPLVREALARDMPVLGICRGHQVLNIAAGGDIYQDVRLAVPAPLDHWQSGEKAAHGVALAPGSRLAGILGGAEWMTNSVHHQSVGRIAPGFTACGLAPDGIVEAIEAPGLRFAVGVQWHPELLWRAAPEQARLFAAFVDAAARAARPA</sequence>
<dbReference type="Pfam" id="PF07722">
    <property type="entry name" value="Peptidase_C26"/>
    <property type="match status" value="1"/>
</dbReference>
<dbReference type="InterPro" id="IPR011697">
    <property type="entry name" value="Peptidase_C26"/>
</dbReference>
<name>A0AA35G588_9FIRM</name>
<dbReference type="GO" id="GO:0033969">
    <property type="term" value="F:gamma-glutamyl-gamma-aminobutyrate hydrolase activity"/>
    <property type="evidence" value="ECO:0007669"/>
    <property type="project" value="TreeGrafter"/>
</dbReference>
<dbReference type="GO" id="GO:0005829">
    <property type="term" value="C:cytosol"/>
    <property type="evidence" value="ECO:0007669"/>
    <property type="project" value="TreeGrafter"/>
</dbReference>
<dbReference type="RefSeq" id="WP_264843061.1">
    <property type="nucleotide sequence ID" value="NZ_AP025628.1"/>
</dbReference>
<accession>A0AA35G588</accession>
<dbReference type="CDD" id="cd01745">
    <property type="entry name" value="GATase1_2"/>
    <property type="match status" value="1"/>
</dbReference>
<reference evidence="1" key="1">
    <citation type="submission" date="2022-03" db="EMBL/GenBank/DDBJ databases">
        <title>Complete genome sequence of Caldinitratiruptor microaerophilus.</title>
        <authorList>
            <person name="Mukaiyama R."/>
            <person name="Nishiyama T."/>
            <person name="Ueda K."/>
        </authorList>
    </citation>
    <scope>NUCLEOTIDE SEQUENCE</scope>
    <source>
        <strain evidence="1">JCM 16183</strain>
    </source>
</reference>
<dbReference type="AlphaFoldDB" id="A0AA35G588"/>
<dbReference type="SUPFAM" id="SSF52317">
    <property type="entry name" value="Class I glutamine amidotransferase-like"/>
    <property type="match status" value="1"/>
</dbReference>